<evidence type="ECO:0000256" key="7">
    <source>
        <dbReference type="RuleBase" id="RU000461"/>
    </source>
</evidence>
<organism evidence="8 9">
    <name type="scientific">Streptomyces stramineus</name>
    <dbReference type="NCBI Taxonomy" id="173861"/>
    <lineage>
        <taxon>Bacteria</taxon>
        <taxon>Bacillati</taxon>
        <taxon>Actinomycetota</taxon>
        <taxon>Actinomycetes</taxon>
        <taxon>Kitasatosporales</taxon>
        <taxon>Streptomycetaceae</taxon>
        <taxon>Streptomyces</taxon>
    </lineage>
</organism>
<proteinExistence type="inferred from homology"/>
<sequence>MLLGSQDFLASLPSQGDLVEIKVGPWRMHVVCHPDLAHHVLTADRIFDKGGPMFNRTRKLIGDGLASCLHDQHRRQRRLVQPAFHRTRMPRYARAMTEHIAAVTGSWRDGQLMDLGPEMTKISTGVLAKTIFTADFCGPAIAAVPAYSEMIQRGLTRRLLTPAMLQRLPTRGKRRFERVTRELESAVSAMAERYRHDGVDRGDLMSILLASRDEDGSGLTDAEIYAEIVTMILAGTETVAYTLSHAFRLLQQHPEIEARLHTEVDEVLGGRPASWDDLPSLDLAGRVFKETLRLAPSDWIVTRVVTEDTELAGCALPAGSIVAFCGLVIHQRADLYPQPASFLPDRWLDQQLKPPSGAFIPFGEGGRKCIGDVFGTVEGILALSTIAARWRFERTEPGRTRSALRIPGFTKSAVTRVVARHGSHAPPN</sequence>
<accession>A0ABN1AVF6</accession>
<gene>
    <name evidence="8" type="ORF">GCM10009544_52930</name>
</gene>
<dbReference type="PRINTS" id="PR00463">
    <property type="entry name" value="EP450I"/>
</dbReference>
<evidence type="ECO:0000313" key="9">
    <source>
        <dbReference type="Proteomes" id="UP001499895"/>
    </source>
</evidence>
<evidence type="ECO:0000256" key="4">
    <source>
        <dbReference type="ARBA" id="ARBA00023002"/>
    </source>
</evidence>
<dbReference type="Gene3D" id="1.10.630.10">
    <property type="entry name" value="Cytochrome P450"/>
    <property type="match status" value="1"/>
</dbReference>
<dbReference type="EMBL" id="BAAAHB010000084">
    <property type="protein sequence ID" value="GAA0484673.1"/>
    <property type="molecule type" value="Genomic_DNA"/>
</dbReference>
<evidence type="ECO:0000256" key="1">
    <source>
        <dbReference type="ARBA" id="ARBA00010617"/>
    </source>
</evidence>
<dbReference type="InterPro" id="IPR050196">
    <property type="entry name" value="Cytochrome_P450_Monoox"/>
</dbReference>
<dbReference type="PROSITE" id="PS00086">
    <property type="entry name" value="CYTOCHROME_P450"/>
    <property type="match status" value="1"/>
</dbReference>
<reference evidence="8 9" key="1">
    <citation type="journal article" date="2019" name="Int. J. Syst. Evol. Microbiol.">
        <title>The Global Catalogue of Microorganisms (GCM) 10K type strain sequencing project: providing services to taxonomists for standard genome sequencing and annotation.</title>
        <authorList>
            <consortium name="The Broad Institute Genomics Platform"/>
            <consortium name="The Broad Institute Genome Sequencing Center for Infectious Disease"/>
            <person name="Wu L."/>
            <person name="Ma J."/>
        </authorList>
    </citation>
    <scope>NUCLEOTIDE SEQUENCE [LARGE SCALE GENOMIC DNA]</scope>
    <source>
        <strain evidence="8 9">JCM 10649</strain>
    </source>
</reference>
<keyword evidence="5 7" id="KW-0408">Iron</keyword>
<comment type="caution">
    <text evidence="8">The sequence shown here is derived from an EMBL/GenBank/DDBJ whole genome shotgun (WGS) entry which is preliminary data.</text>
</comment>
<dbReference type="InterPro" id="IPR036396">
    <property type="entry name" value="Cyt_P450_sf"/>
</dbReference>
<dbReference type="CDD" id="cd11049">
    <property type="entry name" value="CYP170A1-like"/>
    <property type="match status" value="1"/>
</dbReference>
<evidence type="ECO:0000256" key="2">
    <source>
        <dbReference type="ARBA" id="ARBA00022617"/>
    </source>
</evidence>
<dbReference type="PRINTS" id="PR00385">
    <property type="entry name" value="P450"/>
</dbReference>
<dbReference type="InterPro" id="IPR002401">
    <property type="entry name" value="Cyt_P450_E_grp-I"/>
</dbReference>
<evidence type="ECO:0000256" key="6">
    <source>
        <dbReference type="ARBA" id="ARBA00023033"/>
    </source>
</evidence>
<dbReference type="Pfam" id="PF00067">
    <property type="entry name" value="p450"/>
    <property type="match status" value="1"/>
</dbReference>
<keyword evidence="9" id="KW-1185">Reference proteome</keyword>
<keyword evidence="2 7" id="KW-0349">Heme</keyword>
<keyword evidence="3 7" id="KW-0479">Metal-binding</keyword>
<evidence type="ECO:0000313" key="8">
    <source>
        <dbReference type="EMBL" id="GAA0484673.1"/>
    </source>
</evidence>
<keyword evidence="6 7" id="KW-0503">Monooxygenase</keyword>
<evidence type="ECO:0000256" key="5">
    <source>
        <dbReference type="ARBA" id="ARBA00023004"/>
    </source>
</evidence>
<keyword evidence="4 7" id="KW-0560">Oxidoreductase</keyword>
<name>A0ABN1AVF6_9ACTN</name>
<dbReference type="PANTHER" id="PTHR24291">
    <property type="entry name" value="CYTOCHROME P450 FAMILY 4"/>
    <property type="match status" value="1"/>
</dbReference>
<protein>
    <submittedName>
        <fullName evidence="8">Cytochrome P450</fullName>
    </submittedName>
</protein>
<dbReference type="Proteomes" id="UP001499895">
    <property type="component" value="Unassembled WGS sequence"/>
</dbReference>
<evidence type="ECO:0000256" key="3">
    <source>
        <dbReference type="ARBA" id="ARBA00022723"/>
    </source>
</evidence>
<dbReference type="PANTHER" id="PTHR24291:SF50">
    <property type="entry name" value="BIFUNCTIONAL ALBAFLAVENONE MONOOXYGENASE_TERPENE SYNTHASE"/>
    <property type="match status" value="1"/>
</dbReference>
<dbReference type="InterPro" id="IPR017972">
    <property type="entry name" value="Cyt_P450_CS"/>
</dbReference>
<dbReference type="InterPro" id="IPR001128">
    <property type="entry name" value="Cyt_P450"/>
</dbReference>
<dbReference type="SUPFAM" id="SSF48264">
    <property type="entry name" value="Cytochrome P450"/>
    <property type="match status" value="1"/>
</dbReference>
<comment type="similarity">
    <text evidence="1 7">Belongs to the cytochrome P450 family.</text>
</comment>